<dbReference type="GO" id="GO:0006355">
    <property type="term" value="P:regulation of DNA-templated transcription"/>
    <property type="evidence" value="ECO:0007669"/>
    <property type="project" value="InterPro"/>
</dbReference>
<evidence type="ECO:0000313" key="2">
    <source>
        <dbReference type="Proteomes" id="UP000186364"/>
    </source>
</evidence>
<evidence type="ECO:0008006" key="3">
    <source>
        <dbReference type="Google" id="ProtNLM"/>
    </source>
</evidence>
<dbReference type="OrthoDB" id="9812023at2"/>
<dbReference type="InterPro" id="IPR052991">
    <property type="entry name" value="Non-func_TypeII_TA_Antitoxin"/>
</dbReference>
<dbReference type="Proteomes" id="UP000186364">
    <property type="component" value="Unassembled WGS sequence"/>
</dbReference>
<dbReference type="AlphaFoldDB" id="A0A1Q9ASB3"/>
<comment type="caution">
    <text evidence="1">The sequence shown here is derived from an EMBL/GenBank/DDBJ whole genome shotgun (WGS) entry which is preliminary data.</text>
</comment>
<gene>
    <name evidence="1" type="ORF">BJF93_06935</name>
</gene>
<dbReference type="InterPro" id="IPR010985">
    <property type="entry name" value="Ribbon_hlx_hlx"/>
</dbReference>
<accession>A0A1Q9ASB3</accession>
<dbReference type="SUPFAM" id="SSF47598">
    <property type="entry name" value="Ribbon-helix-helix"/>
    <property type="match status" value="1"/>
</dbReference>
<sequence>MSDLTISLPDETVAKLAERLDRSRSTMLTEAIEDFVAREDFHFLDIKARLAEADRGSFASGKELAAVIGKYTKATRPS</sequence>
<dbReference type="PANTHER" id="PTHR40688:SF2">
    <property type="entry name" value="RIBBON-HELIX-HELIX PROTEIN COPG DOMAIN-CONTAINING PROTEIN"/>
    <property type="match status" value="1"/>
</dbReference>
<keyword evidence="2" id="KW-1185">Reference proteome</keyword>
<dbReference type="EMBL" id="MKIP01000058">
    <property type="protein sequence ID" value="OLP58332.1"/>
    <property type="molecule type" value="Genomic_DNA"/>
</dbReference>
<protein>
    <recommendedName>
        <fullName evidence="3">Ribbon-helix-helix protein CopG domain-containing protein</fullName>
    </recommendedName>
</protein>
<organism evidence="1 2">
    <name type="scientific">Xaviernesmea oryzae</name>
    <dbReference type="NCBI Taxonomy" id="464029"/>
    <lineage>
        <taxon>Bacteria</taxon>
        <taxon>Pseudomonadati</taxon>
        <taxon>Pseudomonadota</taxon>
        <taxon>Alphaproteobacteria</taxon>
        <taxon>Hyphomicrobiales</taxon>
        <taxon>Rhizobiaceae</taxon>
        <taxon>Rhizobium/Agrobacterium group</taxon>
        <taxon>Xaviernesmea</taxon>
    </lineage>
</organism>
<reference evidence="1 2" key="1">
    <citation type="submission" date="2016-09" db="EMBL/GenBank/DDBJ databases">
        <title>Rhizobium sp. nov., a novel species isolated from the rice rhizosphere.</title>
        <authorList>
            <person name="Zhao J."/>
            <person name="Zhang X."/>
        </authorList>
    </citation>
    <scope>NUCLEOTIDE SEQUENCE [LARGE SCALE GENOMIC DNA]</scope>
    <source>
        <strain evidence="1 2">1.7048</strain>
    </source>
</reference>
<evidence type="ECO:0000313" key="1">
    <source>
        <dbReference type="EMBL" id="OLP58332.1"/>
    </source>
</evidence>
<dbReference type="RefSeq" id="WP_075629537.1">
    <property type="nucleotide sequence ID" value="NZ_FOAM01000008.1"/>
</dbReference>
<name>A0A1Q9ASB3_9HYPH</name>
<dbReference type="PANTHER" id="PTHR40688">
    <property type="match status" value="1"/>
</dbReference>
<proteinExistence type="predicted"/>